<dbReference type="InterPro" id="IPR010237">
    <property type="entry name" value="Pyr-5-nucltdase"/>
</dbReference>
<sequence>MKPTWIFDLDDTLHDASRAVFPHINRSMTAYMMRELQLTELQANELRKEYWARYGATLHGLVANHGIDAQHFLEQTHPLDELLAMLSWDACVDETLAALPGRKYLLSNGPLHYVSKVLEAIGITRHFDAVYGVEQVDYQPKPAAHAFRTVLVEHELDPAYCIMVEDSLLNLKTAKELGMKTVWISAEPKRPAHVDVHITTIGELRRLSLL</sequence>
<dbReference type="NCBIfam" id="TIGR01509">
    <property type="entry name" value="HAD-SF-IA-v3"/>
    <property type="match status" value="1"/>
</dbReference>
<dbReference type="InterPro" id="IPR036412">
    <property type="entry name" value="HAD-like_sf"/>
</dbReference>
<keyword evidence="2" id="KW-1185">Reference proteome</keyword>
<evidence type="ECO:0000313" key="2">
    <source>
        <dbReference type="Proteomes" id="UP001168540"/>
    </source>
</evidence>
<dbReference type="Pfam" id="PF13419">
    <property type="entry name" value="HAD_2"/>
    <property type="match status" value="1"/>
</dbReference>
<dbReference type="NCBIfam" id="TIGR01993">
    <property type="entry name" value="Pyr-5-nucltdase"/>
    <property type="match status" value="1"/>
</dbReference>
<dbReference type="Proteomes" id="UP001168540">
    <property type="component" value="Unassembled WGS sequence"/>
</dbReference>
<dbReference type="InterPro" id="IPR041492">
    <property type="entry name" value="HAD_2"/>
</dbReference>
<dbReference type="PANTHER" id="PTHR12725:SF117">
    <property type="entry name" value="HALOACID DEHALOGENASE-LIKE HYDROLASE"/>
    <property type="match status" value="1"/>
</dbReference>
<dbReference type="InterPro" id="IPR023214">
    <property type="entry name" value="HAD_sf"/>
</dbReference>
<dbReference type="Gene3D" id="1.10.150.450">
    <property type="match status" value="1"/>
</dbReference>
<evidence type="ECO:0000313" key="1">
    <source>
        <dbReference type="EMBL" id="MDN0075944.1"/>
    </source>
</evidence>
<dbReference type="SFLD" id="SFLDG01132">
    <property type="entry name" value="C1.5.3:_5'-Nucleotidase_Like"/>
    <property type="match status" value="1"/>
</dbReference>
<dbReference type="SUPFAM" id="SSF56784">
    <property type="entry name" value="HAD-like"/>
    <property type="match status" value="1"/>
</dbReference>
<reference evidence="1" key="1">
    <citation type="submission" date="2023-06" db="EMBL/GenBank/DDBJ databases">
        <authorList>
            <person name="Zhang S."/>
        </authorList>
    </citation>
    <scope>NUCLEOTIDE SEQUENCE</scope>
    <source>
        <strain evidence="1">SG2303</strain>
    </source>
</reference>
<dbReference type="SFLD" id="SFLDG01129">
    <property type="entry name" value="C1.5:_HAD__Beta-PGM__Phosphata"/>
    <property type="match status" value="1"/>
</dbReference>
<dbReference type="InterPro" id="IPR006439">
    <property type="entry name" value="HAD-SF_hydro_IA"/>
</dbReference>
<name>A0ABT7XQ67_9NEIS</name>
<dbReference type="RefSeq" id="WP_289830587.1">
    <property type="nucleotide sequence ID" value="NZ_JAUEDK010000023.1"/>
</dbReference>
<dbReference type="EMBL" id="JAUEDK010000023">
    <property type="protein sequence ID" value="MDN0075944.1"/>
    <property type="molecule type" value="Genomic_DNA"/>
</dbReference>
<dbReference type="Gene3D" id="3.40.50.1000">
    <property type="entry name" value="HAD superfamily/HAD-like"/>
    <property type="match status" value="1"/>
</dbReference>
<dbReference type="SFLD" id="SFLDS00003">
    <property type="entry name" value="Haloacid_Dehalogenase"/>
    <property type="match status" value="1"/>
</dbReference>
<organism evidence="1 2">
    <name type="scientific">Crenobacter oryzisoli</name>
    <dbReference type="NCBI Taxonomy" id="3056844"/>
    <lineage>
        <taxon>Bacteria</taxon>
        <taxon>Pseudomonadati</taxon>
        <taxon>Pseudomonadota</taxon>
        <taxon>Betaproteobacteria</taxon>
        <taxon>Neisseriales</taxon>
        <taxon>Neisseriaceae</taxon>
        <taxon>Crenobacter</taxon>
    </lineage>
</organism>
<protein>
    <submittedName>
        <fullName evidence="1">Pyrimidine 5'-nucleotidase</fullName>
    </submittedName>
</protein>
<proteinExistence type="predicted"/>
<comment type="caution">
    <text evidence="1">The sequence shown here is derived from an EMBL/GenBank/DDBJ whole genome shotgun (WGS) entry which is preliminary data.</text>
</comment>
<gene>
    <name evidence="1" type="ORF">QU481_13715</name>
</gene>
<dbReference type="PANTHER" id="PTHR12725">
    <property type="entry name" value="HALOACID DEHALOGENASE-LIKE HYDROLASE"/>
    <property type="match status" value="1"/>
</dbReference>
<accession>A0ABT7XQ67</accession>